<feature type="transmembrane region" description="Helical" evidence="1">
    <location>
        <begin position="179"/>
        <end position="200"/>
    </location>
</feature>
<name>A0A8H4AUH1_GIGMA</name>
<keyword evidence="1" id="KW-1133">Transmembrane helix</keyword>
<reference evidence="2 3" key="1">
    <citation type="journal article" date="2019" name="Environ. Microbiol.">
        <title>At the nexus of three kingdoms: the genome of the mycorrhizal fungus Gigaspora margarita provides insights into plant, endobacterial and fungal interactions.</title>
        <authorList>
            <person name="Venice F."/>
            <person name="Ghignone S."/>
            <person name="Salvioli di Fossalunga A."/>
            <person name="Amselem J."/>
            <person name="Novero M."/>
            <person name="Xianan X."/>
            <person name="Sedzielewska Toro K."/>
            <person name="Morin E."/>
            <person name="Lipzen A."/>
            <person name="Grigoriev I.V."/>
            <person name="Henrissat B."/>
            <person name="Martin F.M."/>
            <person name="Bonfante P."/>
        </authorList>
    </citation>
    <scope>NUCLEOTIDE SEQUENCE [LARGE SCALE GENOMIC DNA]</scope>
    <source>
        <strain evidence="2 3">BEG34</strain>
    </source>
</reference>
<evidence type="ECO:0008006" key="4">
    <source>
        <dbReference type="Google" id="ProtNLM"/>
    </source>
</evidence>
<feature type="transmembrane region" description="Helical" evidence="1">
    <location>
        <begin position="240"/>
        <end position="260"/>
    </location>
</feature>
<accession>A0A8H4AUH1</accession>
<comment type="caution">
    <text evidence="2">The sequence shown here is derived from an EMBL/GenBank/DDBJ whole genome shotgun (WGS) entry which is preliminary data.</text>
</comment>
<proteinExistence type="predicted"/>
<feature type="transmembrane region" description="Helical" evidence="1">
    <location>
        <begin position="300"/>
        <end position="325"/>
    </location>
</feature>
<dbReference type="EMBL" id="WTPW01000215">
    <property type="protein sequence ID" value="KAF0534064.1"/>
    <property type="molecule type" value="Genomic_DNA"/>
</dbReference>
<feature type="transmembrane region" description="Helical" evidence="1">
    <location>
        <begin position="74"/>
        <end position="101"/>
    </location>
</feature>
<keyword evidence="3" id="KW-1185">Reference proteome</keyword>
<evidence type="ECO:0000313" key="3">
    <source>
        <dbReference type="Proteomes" id="UP000439903"/>
    </source>
</evidence>
<protein>
    <recommendedName>
        <fullName evidence="4">Ion transport domain-containing protein</fullName>
    </recommendedName>
</protein>
<sequence length="411" mass="48709">MKCLKDCLIYIFLAFGAVYSLLLILLYFILSSCYENFKYYKLFQDISQIFKNYRRPLQFLIGLIGLIGNLLYRLFVLIVGLITLIITLIILLSSLIFLLIIKPIAVIDISYNAKHSSTILAIPFPYIFSYPKECNYLLELLIPNFSKLLTSSDNHEEFYKYLNGKALIEFKWNTYGWKYYLAIWAVYTIYFCCFIIVSTLSNNISWFYQKFFLNTVVILGFWHLFFEIRQFIYSLYFSSIWNYFDLAAIISTTATSIYWLRNDSNINMFAQFGSAIIALYYMMITGDSTPISTWISNENIVIMILMIIVSFFMLIYLMNLFIGILSDLISNEDNEIAYWALKNEIIEEIELLYMLPHQRRKENWFPFVIFYECHTDKLHAHIKDIQNDNWSGYNKPIFSKNLEEILQLNEE</sequence>
<feature type="transmembrane region" description="Helical" evidence="1">
    <location>
        <begin position="266"/>
        <end position="284"/>
    </location>
</feature>
<gene>
    <name evidence="2" type="ORF">F8M41_010236</name>
</gene>
<evidence type="ECO:0000313" key="2">
    <source>
        <dbReference type="EMBL" id="KAF0534064.1"/>
    </source>
</evidence>
<dbReference type="OrthoDB" id="2352140at2759"/>
<dbReference type="AlphaFoldDB" id="A0A8H4AUH1"/>
<feature type="transmembrane region" description="Helical" evidence="1">
    <location>
        <begin position="7"/>
        <end position="30"/>
    </location>
</feature>
<dbReference type="Proteomes" id="UP000439903">
    <property type="component" value="Unassembled WGS sequence"/>
</dbReference>
<dbReference type="PROSITE" id="PS51257">
    <property type="entry name" value="PROKAR_LIPOPROTEIN"/>
    <property type="match status" value="1"/>
</dbReference>
<evidence type="ECO:0000256" key="1">
    <source>
        <dbReference type="SAM" id="Phobius"/>
    </source>
</evidence>
<keyword evidence="1" id="KW-0472">Membrane</keyword>
<organism evidence="2 3">
    <name type="scientific">Gigaspora margarita</name>
    <dbReference type="NCBI Taxonomy" id="4874"/>
    <lineage>
        <taxon>Eukaryota</taxon>
        <taxon>Fungi</taxon>
        <taxon>Fungi incertae sedis</taxon>
        <taxon>Mucoromycota</taxon>
        <taxon>Glomeromycotina</taxon>
        <taxon>Glomeromycetes</taxon>
        <taxon>Diversisporales</taxon>
        <taxon>Gigasporaceae</taxon>
        <taxon>Gigaspora</taxon>
    </lineage>
</organism>
<keyword evidence="1" id="KW-0812">Transmembrane</keyword>
<feature type="transmembrane region" description="Helical" evidence="1">
    <location>
        <begin position="206"/>
        <end position="228"/>
    </location>
</feature>